<gene>
    <name evidence="2" type="ORF">CVLEPA_LOCUS4867</name>
</gene>
<feature type="compositionally biased region" description="Polar residues" evidence="1">
    <location>
        <begin position="45"/>
        <end position="54"/>
    </location>
</feature>
<dbReference type="Proteomes" id="UP001642483">
    <property type="component" value="Unassembled WGS sequence"/>
</dbReference>
<sequence>MEAEQKLCKSANNKIERYQQSAEETGIHQVGNTNEKDQRRPGRPNSVTIYGSSTPLTDMRKMSHWIELHGNLLLPYVSKMSTQGPNDEE</sequence>
<evidence type="ECO:0000313" key="2">
    <source>
        <dbReference type="EMBL" id="CAK8675275.1"/>
    </source>
</evidence>
<evidence type="ECO:0000313" key="3">
    <source>
        <dbReference type="Proteomes" id="UP001642483"/>
    </source>
</evidence>
<comment type="caution">
    <text evidence="2">The sequence shown here is derived from an EMBL/GenBank/DDBJ whole genome shotgun (WGS) entry which is preliminary data.</text>
</comment>
<name>A0ABP0F6K9_CLALP</name>
<reference evidence="2 3" key="1">
    <citation type="submission" date="2024-02" db="EMBL/GenBank/DDBJ databases">
        <authorList>
            <person name="Daric V."/>
            <person name="Darras S."/>
        </authorList>
    </citation>
    <scope>NUCLEOTIDE SEQUENCE [LARGE SCALE GENOMIC DNA]</scope>
</reference>
<organism evidence="2 3">
    <name type="scientific">Clavelina lepadiformis</name>
    <name type="common">Light-bulb sea squirt</name>
    <name type="synonym">Ascidia lepadiformis</name>
    <dbReference type="NCBI Taxonomy" id="159417"/>
    <lineage>
        <taxon>Eukaryota</taxon>
        <taxon>Metazoa</taxon>
        <taxon>Chordata</taxon>
        <taxon>Tunicata</taxon>
        <taxon>Ascidiacea</taxon>
        <taxon>Aplousobranchia</taxon>
        <taxon>Clavelinidae</taxon>
        <taxon>Clavelina</taxon>
    </lineage>
</organism>
<protein>
    <submittedName>
        <fullName evidence="2">Uncharacterized protein</fullName>
    </submittedName>
</protein>
<accession>A0ABP0F6K9</accession>
<feature type="region of interest" description="Disordered" evidence="1">
    <location>
        <begin position="21"/>
        <end position="54"/>
    </location>
</feature>
<proteinExistence type="predicted"/>
<dbReference type="EMBL" id="CAWYQH010000013">
    <property type="protein sequence ID" value="CAK8675275.1"/>
    <property type="molecule type" value="Genomic_DNA"/>
</dbReference>
<evidence type="ECO:0000256" key="1">
    <source>
        <dbReference type="SAM" id="MobiDB-lite"/>
    </source>
</evidence>
<keyword evidence="3" id="KW-1185">Reference proteome</keyword>